<evidence type="ECO:0000313" key="6">
    <source>
        <dbReference type="EMBL" id="HGN89576.1"/>
    </source>
</evidence>
<dbReference type="InterPro" id="IPR003439">
    <property type="entry name" value="ABC_transporter-like_ATP-bd"/>
</dbReference>
<evidence type="ECO:0000313" key="5">
    <source>
        <dbReference type="EMBL" id="HGL40391.1"/>
    </source>
</evidence>
<keyword evidence="3 6" id="KW-0067">ATP-binding</keyword>
<dbReference type="GO" id="GO:0016887">
    <property type="term" value="F:ATP hydrolysis activity"/>
    <property type="evidence" value="ECO:0007669"/>
    <property type="project" value="InterPro"/>
</dbReference>
<dbReference type="PANTHER" id="PTHR45772:SF5">
    <property type="entry name" value="BRANCHED-CHAIN AMINO ACID TRANSPORT ATP-BINDING PROTEIN LIVG-RELATED"/>
    <property type="match status" value="1"/>
</dbReference>
<sequence length="238" mass="26164">MEILRVEHLVKRFGGIVAVDDVSFAVKKNEILGVIGPNGAGKTTLFSLISGTEKPDAGKVYLNGEDITDTKPYHRALKGLVRTFQIVRPFKSLTVEQNLRAPLTVRGNKFNEEEAMALLRQLGLATKRNTPTTLLTHGELKKLEVARGLIAKPRVLMLDEPFGGLTVVEIEEVTQALKGYLAEGGTLIIIEHRLRELMKLIQRALVMDQGKLIFEGAPADVARSEVVIKAYLGTNTVI</sequence>
<dbReference type="AlphaFoldDB" id="A0A7C4E0V1"/>
<keyword evidence="1" id="KW-0813">Transport</keyword>
<comment type="caution">
    <text evidence="6">The sequence shown here is derived from an EMBL/GenBank/DDBJ whole genome shotgun (WGS) entry which is preliminary data.</text>
</comment>
<dbReference type="InterPro" id="IPR032823">
    <property type="entry name" value="BCA_ABC_TP_C"/>
</dbReference>
<dbReference type="SMART" id="SM00382">
    <property type="entry name" value="AAA"/>
    <property type="match status" value="1"/>
</dbReference>
<evidence type="ECO:0000259" key="4">
    <source>
        <dbReference type="PROSITE" id="PS50893"/>
    </source>
</evidence>
<dbReference type="InterPro" id="IPR051120">
    <property type="entry name" value="ABC_AA/LPS_Transport"/>
</dbReference>
<proteinExistence type="predicted"/>
<evidence type="ECO:0000256" key="2">
    <source>
        <dbReference type="ARBA" id="ARBA00022741"/>
    </source>
</evidence>
<evidence type="ECO:0000256" key="3">
    <source>
        <dbReference type="ARBA" id="ARBA00022840"/>
    </source>
</evidence>
<protein>
    <submittedName>
        <fullName evidence="6">ABC transporter ATP-binding protein</fullName>
    </submittedName>
</protein>
<dbReference type="PROSITE" id="PS50893">
    <property type="entry name" value="ABC_TRANSPORTER_2"/>
    <property type="match status" value="1"/>
</dbReference>
<dbReference type="GO" id="GO:0005524">
    <property type="term" value="F:ATP binding"/>
    <property type="evidence" value="ECO:0007669"/>
    <property type="project" value="UniProtKB-KW"/>
</dbReference>
<gene>
    <name evidence="6" type="ORF">ENT82_00385</name>
    <name evidence="5" type="ORF">ENU43_01810</name>
</gene>
<dbReference type="EMBL" id="DTCM01000020">
    <property type="protein sequence ID" value="HGL40391.1"/>
    <property type="molecule type" value="Genomic_DNA"/>
</dbReference>
<name>A0A7C4E0V1_CALS0</name>
<accession>A0A7C4E0V1</accession>
<feature type="domain" description="ABC transporter" evidence="4">
    <location>
        <begin position="4"/>
        <end position="234"/>
    </location>
</feature>
<reference evidence="6" key="1">
    <citation type="journal article" date="2020" name="mSystems">
        <title>Genome- and Community-Level Interaction Insights into Carbon Utilization and Element Cycling Functions of Hydrothermarchaeota in Hydrothermal Sediment.</title>
        <authorList>
            <person name="Zhou Z."/>
            <person name="Liu Y."/>
            <person name="Xu W."/>
            <person name="Pan J."/>
            <person name="Luo Z.H."/>
            <person name="Li M."/>
        </authorList>
    </citation>
    <scope>NUCLEOTIDE SEQUENCE [LARGE SCALE GENOMIC DNA]</scope>
    <source>
        <strain evidence="6">SpSt-613</strain>
        <strain evidence="5">SpSt-669</strain>
    </source>
</reference>
<dbReference type="SUPFAM" id="SSF52540">
    <property type="entry name" value="P-loop containing nucleoside triphosphate hydrolases"/>
    <property type="match status" value="1"/>
</dbReference>
<dbReference type="CDD" id="cd03219">
    <property type="entry name" value="ABC_Mj1267_LivG_branched"/>
    <property type="match status" value="1"/>
</dbReference>
<dbReference type="Pfam" id="PF00005">
    <property type="entry name" value="ABC_tran"/>
    <property type="match status" value="1"/>
</dbReference>
<dbReference type="GO" id="GO:0005886">
    <property type="term" value="C:plasma membrane"/>
    <property type="evidence" value="ECO:0007669"/>
    <property type="project" value="TreeGrafter"/>
</dbReference>
<dbReference type="PANTHER" id="PTHR45772">
    <property type="entry name" value="CONSERVED COMPONENT OF ABC TRANSPORTER FOR NATURAL AMINO ACIDS-RELATED"/>
    <property type="match status" value="1"/>
</dbReference>
<dbReference type="EMBL" id="DTAD01000007">
    <property type="protein sequence ID" value="HGN89576.1"/>
    <property type="molecule type" value="Genomic_DNA"/>
</dbReference>
<keyword evidence="2" id="KW-0547">Nucleotide-binding</keyword>
<organism evidence="6">
    <name type="scientific">Caldiarchaeum subterraneum</name>
    <dbReference type="NCBI Taxonomy" id="311458"/>
    <lineage>
        <taxon>Archaea</taxon>
        <taxon>Nitrososphaerota</taxon>
        <taxon>Candidatus Caldarchaeales</taxon>
        <taxon>Candidatus Caldarchaeaceae</taxon>
        <taxon>Candidatus Caldarchaeum</taxon>
    </lineage>
</organism>
<dbReference type="Gene3D" id="3.40.50.300">
    <property type="entry name" value="P-loop containing nucleotide triphosphate hydrolases"/>
    <property type="match status" value="1"/>
</dbReference>
<evidence type="ECO:0000256" key="1">
    <source>
        <dbReference type="ARBA" id="ARBA00022448"/>
    </source>
</evidence>
<dbReference type="InterPro" id="IPR003593">
    <property type="entry name" value="AAA+_ATPase"/>
</dbReference>
<dbReference type="Pfam" id="PF12399">
    <property type="entry name" value="BCA_ABC_TP_C"/>
    <property type="match status" value="1"/>
</dbReference>
<dbReference type="InterPro" id="IPR027417">
    <property type="entry name" value="P-loop_NTPase"/>
</dbReference>